<gene>
    <name evidence="1" type="ORF">ACAOBT_LOCUS10604</name>
</gene>
<name>A0A9P0KIQ9_ACAOB</name>
<comment type="caution">
    <text evidence="1">The sequence shown here is derived from an EMBL/GenBank/DDBJ whole genome shotgun (WGS) entry which is preliminary data.</text>
</comment>
<sequence length="57" mass="6668">MSFYYGILKRLKIKKVYSDGKETDYYNITKLISTSPISIYALRTLWSLKTLTGNRDV</sequence>
<evidence type="ECO:0000313" key="2">
    <source>
        <dbReference type="Proteomes" id="UP001152888"/>
    </source>
</evidence>
<dbReference type="Proteomes" id="UP001152888">
    <property type="component" value="Unassembled WGS sequence"/>
</dbReference>
<reference evidence="1" key="1">
    <citation type="submission" date="2022-03" db="EMBL/GenBank/DDBJ databases">
        <authorList>
            <person name="Sayadi A."/>
        </authorList>
    </citation>
    <scope>NUCLEOTIDE SEQUENCE</scope>
</reference>
<proteinExistence type="predicted"/>
<evidence type="ECO:0000313" key="1">
    <source>
        <dbReference type="EMBL" id="CAH1973535.1"/>
    </source>
</evidence>
<dbReference type="AlphaFoldDB" id="A0A9P0KIQ9"/>
<accession>A0A9P0KIQ9</accession>
<dbReference type="EMBL" id="CAKOFQ010006810">
    <property type="protein sequence ID" value="CAH1973535.1"/>
    <property type="molecule type" value="Genomic_DNA"/>
</dbReference>
<keyword evidence="2" id="KW-1185">Reference proteome</keyword>
<organism evidence="1 2">
    <name type="scientific">Acanthoscelides obtectus</name>
    <name type="common">Bean weevil</name>
    <name type="synonym">Bruchus obtectus</name>
    <dbReference type="NCBI Taxonomy" id="200917"/>
    <lineage>
        <taxon>Eukaryota</taxon>
        <taxon>Metazoa</taxon>
        <taxon>Ecdysozoa</taxon>
        <taxon>Arthropoda</taxon>
        <taxon>Hexapoda</taxon>
        <taxon>Insecta</taxon>
        <taxon>Pterygota</taxon>
        <taxon>Neoptera</taxon>
        <taxon>Endopterygota</taxon>
        <taxon>Coleoptera</taxon>
        <taxon>Polyphaga</taxon>
        <taxon>Cucujiformia</taxon>
        <taxon>Chrysomeloidea</taxon>
        <taxon>Chrysomelidae</taxon>
        <taxon>Bruchinae</taxon>
        <taxon>Bruchini</taxon>
        <taxon>Acanthoscelides</taxon>
    </lineage>
</organism>
<dbReference type="OrthoDB" id="48625at2759"/>
<protein>
    <submittedName>
        <fullName evidence="1">Uncharacterized protein</fullName>
    </submittedName>
</protein>